<reference evidence="1 2" key="1">
    <citation type="submission" date="2018-06" db="EMBL/GenBank/DDBJ databases">
        <title>Genomic Encyclopedia of Type Strains, Phase III (KMG-III): the genomes of soil and plant-associated and newly described type strains.</title>
        <authorList>
            <person name="Whitman W."/>
        </authorList>
    </citation>
    <scope>NUCLEOTIDE SEQUENCE [LARGE SCALE GENOMIC DNA]</scope>
    <source>
        <strain evidence="1 2">ORS 1419</strain>
    </source>
</reference>
<sequence>MKRVMIIGGAGSGKSTLARQIGERTELPVIHIDPMYWKPGWIKRAPAETTALVLRAAQREEWVFEGNHTATMSARIERTDTFIFLDIGTVRRLWRVMRRTALNYGGTRPDMAEGCLERFDWEFIKWVAGYRRNGRIRALRLMRSLPSNIRVFHLRNPAEVRAFLESIPPF</sequence>
<evidence type="ECO:0000313" key="2">
    <source>
        <dbReference type="Proteomes" id="UP000247454"/>
    </source>
</evidence>
<keyword evidence="2" id="KW-1185">Reference proteome</keyword>
<keyword evidence="1" id="KW-0808">Transferase</keyword>
<dbReference type="Gene3D" id="3.40.50.300">
    <property type="entry name" value="P-loop containing nucleotide triphosphate hydrolases"/>
    <property type="match status" value="1"/>
</dbReference>
<dbReference type="GO" id="GO:0016301">
    <property type="term" value="F:kinase activity"/>
    <property type="evidence" value="ECO:0007669"/>
    <property type="project" value="UniProtKB-KW"/>
</dbReference>
<dbReference type="Proteomes" id="UP000247454">
    <property type="component" value="Unassembled WGS sequence"/>
</dbReference>
<organism evidence="1 2">
    <name type="scientific">Phyllobacterium leguminum</name>
    <dbReference type="NCBI Taxonomy" id="314237"/>
    <lineage>
        <taxon>Bacteria</taxon>
        <taxon>Pseudomonadati</taxon>
        <taxon>Pseudomonadota</taxon>
        <taxon>Alphaproteobacteria</taxon>
        <taxon>Hyphomicrobiales</taxon>
        <taxon>Phyllobacteriaceae</taxon>
        <taxon>Phyllobacterium</taxon>
    </lineage>
</organism>
<gene>
    <name evidence="1" type="ORF">C7477_10763</name>
</gene>
<keyword evidence="1" id="KW-0418">Kinase</keyword>
<name>A0A318T1L8_9HYPH</name>
<protein>
    <submittedName>
        <fullName evidence="1">Adenylate kinase family enzyme</fullName>
    </submittedName>
</protein>
<dbReference type="InterPro" id="IPR052922">
    <property type="entry name" value="Cytidylate_Kinase-2"/>
</dbReference>
<dbReference type="SUPFAM" id="SSF52540">
    <property type="entry name" value="P-loop containing nucleoside triphosphate hydrolases"/>
    <property type="match status" value="1"/>
</dbReference>
<accession>A0A318T1L8</accession>
<dbReference type="PANTHER" id="PTHR37816">
    <property type="entry name" value="YALI0E33011P"/>
    <property type="match status" value="1"/>
</dbReference>
<dbReference type="OrthoDB" id="7210594at2"/>
<dbReference type="InterPro" id="IPR027417">
    <property type="entry name" value="P-loop_NTPase"/>
</dbReference>
<dbReference type="PANTHER" id="PTHR37816:SF3">
    <property type="entry name" value="MODULATES DNA TOPOLOGY"/>
    <property type="match status" value="1"/>
</dbReference>
<comment type="caution">
    <text evidence="1">The sequence shown here is derived from an EMBL/GenBank/DDBJ whole genome shotgun (WGS) entry which is preliminary data.</text>
</comment>
<proteinExistence type="predicted"/>
<dbReference type="EMBL" id="QJTF01000007">
    <property type="protein sequence ID" value="PYE88421.1"/>
    <property type="molecule type" value="Genomic_DNA"/>
</dbReference>
<dbReference type="AlphaFoldDB" id="A0A318T1L8"/>
<evidence type="ECO:0000313" key="1">
    <source>
        <dbReference type="EMBL" id="PYE88421.1"/>
    </source>
</evidence>